<dbReference type="InterPro" id="IPR049899">
    <property type="entry name" value="Znf_C2HC_C3H"/>
</dbReference>
<proteinExistence type="predicted"/>
<feature type="domain" description="C2HC/C3H-type" evidence="6">
    <location>
        <begin position="176"/>
        <end position="205"/>
    </location>
</feature>
<evidence type="ECO:0000259" key="6">
    <source>
        <dbReference type="PROSITE" id="PS52027"/>
    </source>
</evidence>
<keyword evidence="4" id="KW-0862">Zinc</keyword>
<accession>A0A1S8WL95</accession>
<dbReference type="PROSITE" id="PS52027">
    <property type="entry name" value="ZF_C2HC_C3H"/>
    <property type="match status" value="5"/>
</dbReference>
<protein>
    <submittedName>
        <fullName evidence="7">Zinc finger, C2H2 type</fullName>
    </submittedName>
</protein>
<dbReference type="EMBL" id="KV906194">
    <property type="protein sequence ID" value="OON15189.1"/>
    <property type="molecule type" value="Genomic_DNA"/>
</dbReference>
<dbReference type="Pfam" id="PF13913">
    <property type="entry name" value="zf-C2HC_2"/>
    <property type="match status" value="5"/>
</dbReference>
<feature type="domain" description="C2HC/C3H-type" evidence="6">
    <location>
        <begin position="243"/>
        <end position="272"/>
    </location>
</feature>
<dbReference type="PANTHER" id="PTHR13555:SF68">
    <property type="entry name" value="ZINC FINGER PROTEIN 474"/>
    <property type="match status" value="1"/>
</dbReference>
<evidence type="ECO:0000256" key="4">
    <source>
        <dbReference type="ARBA" id="ARBA00022833"/>
    </source>
</evidence>
<reference evidence="7 8" key="1">
    <citation type="submission" date="2015-03" db="EMBL/GenBank/DDBJ databases">
        <title>Draft genome of the nematode, Opisthorchis viverrini.</title>
        <authorList>
            <person name="Mitreva M."/>
        </authorList>
    </citation>
    <scope>NUCLEOTIDE SEQUENCE [LARGE SCALE GENOMIC DNA]</scope>
    <source>
        <strain evidence="7">Khon Kaen</strain>
    </source>
</reference>
<dbReference type="InterPro" id="IPR026319">
    <property type="entry name" value="ZC2HC1A/B-like"/>
</dbReference>
<evidence type="ECO:0000313" key="8">
    <source>
        <dbReference type="Proteomes" id="UP000243686"/>
    </source>
</evidence>
<keyword evidence="3 5" id="KW-0863">Zinc-finger</keyword>
<keyword evidence="2" id="KW-0677">Repeat</keyword>
<feature type="domain" description="C2HC/C3H-type" evidence="6">
    <location>
        <begin position="359"/>
        <end position="388"/>
    </location>
</feature>
<keyword evidence="1" id="KW-0479">Metal-binding</keyword>
<sequence>MLEGRRRGLRPPGSPTDVKLLKPTNERAQIPTENKSQEFLIPIDTFVDHLRPRSPSTRMRRPFVVCYICGREFGSASIGIHEPQCLKKWHQQNDLRPKEERLPPPVKPEAFMQPSTGKSGVSSTELGPVASSFDEAAAMAASANLAPCPKCGPFLHVASMCAARSGDTSSSGNKPRTIVCYICGREFGTHSIGIHEKQCLTKWKIQNDQLPKAMRRPEPKKLDRSNMSLESSNELALQMSKEQLVPCPVCSRRFLPDRLEVHFRSCGKGKQMDAPYSTPSEPPKPKTVICYICGREYGTKSISIHEPQCLEKWHRQNELLPKHMRQKTPEKPKELLTTGAGTYDLKSYNETAWEAARSNLAPCSNCGRRFNPDRLPVHERICKKLNIFDGLLLSCTALKNRVGRISAAVR</sequence>
<evidence type="ECO:0000256" key="1">
    <source>
        <dbReference type="ARBA" id="ARBA00022723"/>
    </source>
</evidence>
<dbReference type="Gene3D" id="3.30.160.60">
    <property type="entry name" value="Classic Zinc Finger"/>
    <property type="match status" value="5"/>
</dbReference>
<gene>
    <name evidence="7" type="ORF">X801_09012</name>
</gene>
<dbReference type="Proteomes" id="UP000243686">
    <property type="component" value="Unassembled WGS sequence"/>
</dbReference>
<feature type="domain" description="C2HC/C3H-type" evidence="6">
    <location>
        <begin position="62"/>
        <end position="91"/>
    </location>
</feature>
<evidence type="ECO:0000313" key="7">
    <source>
        <dbReference type="EMBL" id="OON15189.1"/>
    </source>
</evidence>
<evidence type="ECO:0000256" key="2">
    <source>
        <dbReference type="ARBA" id="ARBA00022737"/>
    </source>
</evidence>
<dbReference type="GO" id="GO:0008270">
    <property type="term" value="F:zinc ion binding"/>
    <property type="evidence" value="ECO:0007669"/>
    <property type="project" value="UniProtKB-KW"/>
</dbReference>
<keyword evidence="8" id="KW-1185">Reference proteome</keyword>
<evidence type="ECO:0000256" key="5">
    <source>
        <dbReference type="PROSITE-ProRule" id="PRU01371"/>
    </source>
</evidence>
<feature type="domain" description="C2HC/C3H-type" evidence="6">
    <location>
        <begin position="286"/>
        <end position="315"/>
    </location>
</feature>
<feature type="non-terminal residue" evidence="7">
    <location>
        <position position="410"/>
    </location>
</feature>
<evidence type="ECO:0000256" key="3">
    <source>
        <dbReference type="ARBA" id="ARBA00022771"/>
    </source>
</evidence>
<organism evidence="7 8">
    <name type="scientific">Opisthorchis viverrini</name>
    <name type="common">Southeast Asian liver fluke</name>
    <dbReference type="NCBI Taxonomy" id="6198"/>
    <lineage>
        <taxon>Eukaryota</taxon>
        <taxon>Metazoa</taxon>
        <taxon>Spiralia</taxon>
        <taxon>Lophotrochozoa</taxon>
        <taxon>Platyhelminthes</taxon>
        <taxon>Trematoda</taxon>
        <taxon>Digenea</taxon>
        <taxon>Opisthorchiida</taxon>
        <taxon>Opisthorchiata</taxon>
        <taxon>Opisthorchiidae</taxon>
        <taxon>Opisthorchis</taxon>
    </lineage>
</organism>
<dbReference type="AlphaFoldDB" id="A0A1S8WL95"/>
<name>A0A1S8WL95_OPIVI</name>
<dbReference type="PANTHER" id="PTHR13555">
    <property type="entry name" value="C2H2 ZINC FINGER CGI-62-RELATED"/>
    <property type="match status" value="1"/>
</dbReference>